<dbReference type="Proteomes" id="UP000816034">
    <property type="component" value="Unassembled WGS sequence"/>
</dbReference>
<feature type="compositionally biased region" description="Low complexity" evidence="2">
    <location>
        <begin position="23"/>
        <end position="55"/>
    </location>
</feature>
<evidence type="ECO:0000256" key="1">
    <source>
        <dbReference type="SAM" id="Coils"/>
    </source>
</evidence>
<evidence type="ECO:0000256" key="2">
    <source>
        <dbReference type="SAM" id="MobiDB-lite"/>
    </source>
</evidence>
<comment type="caution">
    <text evidence="3">The sequence shown here is derived from an EMBL/GenBank/DDBJ whole genome shotgun (WGS) entry which is preliminary data.</text>
</comment>
<dbReference type="EMBL" id="PYSW02000011">
    <property type="protein sequence ID" value="KAG2388020.1"/>
    <property type="molecule type" value="Genomic_DNA"/>
</dbReference>
<feature type="compositionally biased region" description="Polar residues" evidence="2">
    <location>
        <begin position="322"/>
        <end position="332"/>
    </location>
</feature>
<proteinExistence type="predicted"/>
<organism evidence="3 4">
    <name type="scientific">Naegleria lovaniensis</name>
    <name type="common">Amoeba</name>
    <dbReference type="NCBI Taxonomy" id="51637"/>
    <lineage>
        <taxon>Eukaryota</taxon>
        <taxon>Discoba</taxon>
        <taxon>Heterolobosea</taxon>
        <taxon>Tetramitia</taxon>
        <taxon>Eutetramitia</taxon>
        <taxon>Vahlkampfiidae</taxon>
        <taxon>Naegleria</taxon>
    </lineage>
</organism>
<name>A0AA88GW21_NAELO</name>
<sequence>MSSNPNPGKNALLEALNKYSNMSPRIPQRQQDQISSSSSSNMNPITTSSSASSQSFPTQHPTSVLQPPLLKLNISNSNAMVHIHKDLLIRLHNFFINQSQQPEQVYVLLFGYRTHTYQNKNIHIESFKIIYSSDIFIDYIKRHHDENNLELLGFSSHSCDEYINIAKLKGLFQFFHQSVLKHYWLIHQQAYLNNSTSTHSNQSLNFKSILERYIGLHIKYCIQDQIYGGEDEVFVQLLSYNTKVYSPYIQNSYTQTLYEHILCSTNAPIEFQFSYRQDINLLVNTGQLSQFSNDVIVMHGMLANNHQTYHPSHHHNEPHTLGGSNVLQSSSRMMEGHPSTSATDASSLTTTSLSSTSWQQSNITECMNQVFLNNNTIPYLEKWISDQLDDGHHGSEIMKLLREYDQLEKENALLREELDLINSED</sequence>
<evidence type="ECO:0000313" key="4">
    <source>
        <dbReference type="Proteomes" id="UP000816034"/>
    </source>
</evidence>
<dbReference type="GeneID" id="68093326"/>
<dbReference type="RefSeq" id="XP_044552012.1">
    <property type="nucleotide sequence ID" value="XM_044698805.1"/>
</dbReference>
<feature type="compositionally biased region" description="Low complexity" evidence="2">
    <location>
        <begin position="339"/>
        <end position="348"/>
    </location>
</feature>
<keyword evidence="4" id="KW-1185">Reference proteome</keyword>
<accession>A0AA88GW21</accession>
<reference evidence="3 4" key="1">
    <citation type="journal article" date="2018" name="BMC Genomics">
        <title>The genome of Naegleria lovaniensis, the basis for a comparative approach to unravel pathogenicity factors of the human pathogenic amoeba N. fowleri.</title>
        <authorList>
            <person name="Liechti N."/>
            <person name="Schurch N."/>
            <person name="Bruggmann R."/>
            <person name="Wittwer M."/>
        </authorList>
    </citation>
    <scope>NUCLEOTIDE SEQUENCE [LARGE SCALE GENOMIC DNA]</scope>
    <source>
        <strain evidence="3 4">ATCC 30569</strain>
    </source>
</reference>
<gene>
    <name evidence="3" type="ORF">C9374_000870</name>
</gene>
<keyword evidence="1" id="KW-0175">Coiled coil</keyword>
<feature type="region of interest" description="Disordered" evidence="2">
    <location>
        <begin position="307"/>
        <end position="348"/>
    </location>
</feature>
<evidence type="ECO:0000313" key="3">
    <source>
        <dbReference type="EMBL" id="KAG2388020.1"/>
    </source>
</evidence>
<dbReference type="AlphaFoldDB" id="A0AA88GW21"/>
<protein>
    <submittedName>
        <fullName evidence="3">Uncharacterized protein</fullName>
    </submittedName>
</protein>
<feature type="region of interest" description="Disordered" evidence="2">
    <location>
        <begin position="1"/>
        <end position="62"/>
    </location>
</feature>
<feature type="coiled-coil region" evidence="1">
    <location>
        <begin position="397"/>
        <end position="424"/>
    </location>
</feature>